<keyword evidence="3" id="KW-1185">Reference proteome</keyword>
<proteinExistence type="predicted"/>
<dbReference type="Proteomes" id="UP000466794">
    <property type="component" value="Unassembled WGS sequence"/>
</dbReference>
<dbReference type="EMBL" id="WRPP01000012">
    <property type="protein sequence ID" value="MVU83093.1"/>
    <property type="molecule type" value="Genomic_DNA"/>
</dbReference>
<name>A0A7K1V8W2_9NOCA</name>
<keyword evidence="1" id="KW-0812">Transmembrane</keyword>
<feature type="transmembrane region" description="Helical" evidence="1">
    <location>
        <begin position="27"/>
        <end position="52"/>
    </location>
</feature>
<feature type="transmembrane region" description="Helical" evidence="1">
    <location>
        <begin position="168"/>
        <end position="191"/>
    </location>
</feature>
<dbReference type="RefSeq" id="WP_157392688.1">
    <property type="nucleotide sequence ID" value="NZ_WRPP01000012.1"/>
</dbReference>
<protein>
    <submittedName>
        <fullName evidence="2">Uncharacterized protein</fullName>
    </submittedName>
</protein>
<accession>A0A7K1V8W2</accession>
<sequence length="203" mass="21651">MSQPGYYPPPYPGAVPPQPQRVRPSGWWIVAGVVVMVLGIAGAVAVGVAGFVQMSDKVDNFQRVTFPNTGELRLEAAHDYTVYLEYPGAGSSRPGQAARARLTDPSGQIVHLENYTADENYSFGDHHGRAEFSFRSTQAGTYRLETDGSSDITAAVGDGLGSSIVSTILIALAIGAIGFVLGLVIIVVVIVRRSRSRRQPTGF</sequence>
<keyword evidence="1" id="KW-0472">Membrane</keyword>
<evidence type="ECO:0000256" key="1">
    <source>
        <dbReference type="SAM" id="Phobius"/>
    </source>
</evidence>
<keyword evidence="1" id="KW-1133">Transmembrane helix</keyword>
<reference evidence="2 3" key="1">
    <citation type="submission" date="2019-12" db="EMBL/GenBank/DDBJ databases">
        <title>Nocardia sp. nov. ET3-3 isolated from soil.</title>
        <authorList>
            <person name="Kanchanasin P."/>
            <person name="Tanasupawat S."/>
            <person name="Yuki M."/>
            <person name="Kudo T."/>
        </authorList>
    </citation>
    <scope>NUCLEOTIDE SEQUENCE [LARGE SCALE GENOMIC DNA]</scope>
    <source>
        <strain evidence="2 3">ET3-3</strain>
    </source>
</reference>
<evidence type="ECO:0000313" key="2">
    <source>
        <dbReference type="EMBL" id="MVU83093.1"/>
    </source>
</evidence>
<organism evidence="2 3">
    <name type="scientific">Nocardia terrae</name>
    <dbReference type="NCBI Taxonomy" id="2675851"/>
    <lineage>
        <taxon>Bacteria</taxon>
        <taxon>Bacillati</taxon>
        <taxon>Actinomycetota</taxon>
        <taxon>Actinomycetes</taxon>
        <taxon>Mycobacteriales</taxon>
        <taxon>Nocardiaceae</taxon>
        <taxon>Nocardia</taxon>
    </lineage>
</organism>
<dbReference type="AlphaFoldDB" id="A0A7K1V8W2"/>
<evidence type="ECO:0000313" key="3">
    <source>
        <dbReference type="Proteomes" id="UP000466794"/>
    </source>
</evidence>
<comment type="caution">
    <text evidence="2">The sequence shown here is derived from an EMBL/GenBank/DDBJ whole genome shotgun (WGS) entry which is preliminary data.</text>
</comment>
<gene>
    <name evidence="2" type="ORF">GPX89_38375</name>
</gene>